<evidence type="ECO:0000313" key="4">
    <source>
        <dbReference type="Proteomes" id="UP001596122"/>
    </source>
</evidence>
<protein>
    <submittedName>
        <fullName evidence="3">Helix-turn-helix domain-containing protein</fullName>
    </submittedName>
</protein>
<dbReference type="PANTHER" id="PTHR46797">
    <property type="entry name" value="HTH-TYPE TRANSCRIPTIONAL REGULATOR"/>
    <property type="match status" value="1"/>
</dbReference>
<dbReference type="EMBL" id="JBHSLD010000007">
    <property type="protein sequence ID" value="MFC5380400.1"/>
    <property type="molecule type" value="Genomic_DNA"/>
</dbReference>
<dbReference type="Pfam" id="PF13560">
    <property type="entry name" value="HTH_31"/>
    <property type="match status" value="1"/>
</dbReference>
<dbReference type="PROSITE" id="PS50943">
    <property type="entry name" value="HTH_CROC1"/>
    <property type="match status" value="1"/>
</dbReference>
<dbReference type="Proteomes" id="UP001596122">
    <property type="component" value="Unassembled WGS sequence"/>
</dbReference>
<dbReference type="InterPro" id="IPR050807">
    <property type="entry name" value="TransReg_Diox_bact_type"/>
</dbReference>
<dbReference type="SUPFAM" id="SSF47413">
    <property type="entry name" value="lambda repressor-like DNA-binding domains"/>
    <property type="match status" value="1"/>
</dbReference>
<dbReference type="InterPro" id="IPR010982">
    <property type="entry name" value="Lambda_DNA-bd_dom_sf"/>
</dbReference>
<dbReference type="SMART" id="SM00530">
    <property type="entry name" value="HTH_XRE"/>
    <property type="match status" value="1"/>
</dbReference>
<evidence type="ECO:0000313" key="3">
    <source>
        <dbReference type="EMBL" id="MFC5380400.1"/>
    </source>
</evidence>
<feature type="domain" description="HTH cro/C1-type" evidence="2">
    <location>
        <begin position="20"/>
        <end position="74"/>
    </location>
</feature>
<evidence type="ECO:0000259" key="2">
    <source>
        <dbReference type="PROSITE" id="PS50943"/>
    </source>
</evidence>
<dbReference type="PANTHER" id="PTHR46797:SF1">
    <property type="entry name" value="METHYLPHOSPHONATE SYNTHASE"/>
    <property type="match status" value="1"/>
</dbReference>
<dbReference type="Gene3D" id="1.10.260.40">
    <property type="entry name" value="lambda repressor-like DNA-binding domains"/>
    <property type="match status" value="1"/>
</dbReference>
<proteinExistence type="predicted"/>
<dbReference type="RefSeq" id="WP_340268331.1">
    <property type="nucleotide sequence ID" value="NZ_JBBEOG010000002.1"/>
</dbReference>
<accession>A0ABW0GML0</accession>
<reference evidence="4" key="1">
    <citation type="journal article" date="2019" name="Int. J. Syst. Evol. Microbiol.">
        <title>The Global Catalogue of Microorganisms (GCM) 10K type strain sequencing project: providing services to taxonomists for standard genome sequencing and annotation.</title>
        <authorList>
            <consortium name="The Broad Institute Genomics Platform"/>
            <consortium name="The Broad Institute Genome Sequencing Center for Infectious Disease"/>
            <person name="Wu L."/>
            <person name="Ma J."/>
        </authorList>
    </citation>
    <scope>NUCLEOTIDE SEQUENCE [LARGE SCALE GENOMIC DNA]</scope>
    <source>
        <strain evidence="4">CCUG 43114</strain>
    </source>
</reference>
<organism evidence="3 4">
    <name type="scientific">Aquipuribacter nitratireducens</name>
    <dbReference type="NCBI Taxonomy" id="650104"/>
    <lineage>
        <taxon>Bacteria</taxon>
        <taxon>Bacillati</taxon>
        <taxon>Actinomycetota</taxon>
        <taxon>Actinomycetes</taxon>
        <taxon>Micrococcales</taxon>
        <taxon>Intrasporangiaceae</taxon>
        <taxon>Aquipuribacter</taxon>
    </lineage>
</organism>
<keyword evidence="4" id="KW-1185">Reference proteome</keyword>
<sequence length="490" mass="54338">MADLDVTPDTADAIAVGRRIRYLRRERGLTLDELGARVGRAGSQLSLVENGRREPKLSLLRALADALGVQVQELVGAEPPSRRAALEIAWERVQRSPSYAALRLPEVRVGPRTPTEVLEALLGLHGELVRRATETAATPEEARRANRELREEMRRRDNYYPDIEAAADDLLRAVGHGAGPLSQRVIGELAAHLGFTVHRVEDLPRSVRSVTDMRHRRLYVPLEGSLAGHDARTVVLQTVGHQVLGHAEPTSYADFLRQRVEVNYFAAALLVPERTAVPLLQGAKAHRELDVEDLRDHFAVSQETAAHRFTNLATRHLGLPVHFMRVHRSGVVHKAYENDGVRFPTDATGAIEGQTVCRHWTVRVVFGASDGSAPYRQYTDTPTGTYWCTAHLDRRPGADGADGDFSVAVGVPYAHVRWFRGRETTERSRSRCPDPTCCRQPPAALAERWAGNAWPSARAHSHLLATLPPGTFPGVDDTEVYEFLEQHAPR</sequence>
<gene>
    <name evidence="3" type="ORF">ACFPJ6_06325</name>
</gene>
<name>A0ABW0GML0_9MICO</name>
<evidence type="ECO:0000256" key="1">
    <source>
        <dbReference type="ARBA" id="ARBA00023125"/>
    </source>
</evidence>
<keyword evidence="1" id="KW-0238">DNA-binding</keyword>
<dbReference type="InterPro" id="IPR001387">
    <property type="entry name" value="Cro/C1-type_HTH"/>
</dbReference>
<dbReference type="CDD" id="cd00093">
    <property type="entry name" value="HTH_XRE"/>
    <property type="match status" value="1"/>
</dbReference>
<comment type="caution">
    <text evidence="3">The sequence shown here is derived from an EMBL/GenBank/DDBJ whole genome shotgun (WGS) entry which is preliminary data.</text>
</comment>